<dbReference type="InterPro" id="IPR002818">
    <property type="entry name" value="DJ-1/PfpI"/>
</dbReference>
<gene>
    <name evidence="6" type="ORF">BL253_35750</name>
</gene>
<dbReference type="Pfam" id="PF01965">
    <property type="entry name" value="DJ-1_PfpI"/>
    <property type="match status" value="1"/>
</dbReference>
<dbReference type="GO" id="GO:0003700">
    <property type="term" value="F:DNA-binding transcription factor activity"/>
    <property type="evidence" value="ECO:0007669"/>
    <property type="project" value="InterPro"/>
</dbReference>
<dbReference type="PANTHER" id="PTHR43130:SF3">
    <property type="entry name" value="HTH-TYPE TRANSCRIPTIONAL REGULATOR RV1931C"/>
    <property type="match status" value="1"/>
</dbReference>
<accession>A0A1V2HZR7</accession>
<dbReference type="InterPro" id="IPR009057">
    <property type="entry name" value="Homeodomain-like_sf"/>
</dbReference>
<evidence type="ECO:0000259" key="5">
    <source>
        <dbReference type="PROSITE" id="PS01124"/>
    </source>
</evidence>
<name>A0A1V2HZR7_9ACTN</name>
<evidence type="ECO:0000256" key="4">
    <source>
        <dbReference type="SAM" id="MobiDB-lite"/>
    </source>
</evidence>
<keyword evidence="2" id="KW-0238">DNA-binding</keyword>
<dbReference type="SUPFAM" id="SSF46689">
    <property type="entry name" value="Homeodomain-like"/>
    <property type="match status" value="2"/>
</dbReference>
<dbReference type="PROSITE" id="PS00430">
    <property type="entry name" value="TONB_DEPENDENT_REC_1"/>
    <property type="match status" value="1"/>
</dbReference>
<dbReference type="PROSITE" id="PS01124">
    <property type="entry name" value="HTH_ARAC_FAMILY_2"/>
    <property type="match status" value="1"/>
</dbReference>
<dbReference type="PROSITE" id="PS00041">
    <property type="entry name" value="HTH_ARAC_FAMILY_1"/>
    <property type="match status" value="1"/>
</dbReference>
<dbReference type="AlphaFoldDB" id="A0A1V2HZR7"/>
<sequence>MQLNRHRVGVLAIPPVTVFDFAIPELVFSAVEVDGAPAYDVVAGAAEPGVLASTGSVSLVVEHGLDALRAADTLIVTGSGRREGFDPRVLDVLRDAAREGRRIASICTGAFALASAGLLDGRTATTYWPYTDEFARRFPRVNVQPGVLYTDDGDVLTSAGVAAGLDLCLHLIRLDHGAASANQVARLVVMAPVRHGGQQQFIDSPLPPARGTTLAGTRSWALERLEEELALRDLAAHAHTSVRNLTRRFQAETGLSPLQWLLHQRIDRARVLLETTTLPMDQISRRSGLGSAESLRQHFIRRVGVPPSTYRASFAGPSSPPASRRTASP</sequence>
<dbReference type="EMBL" id="MOMC01000109">
    <property type="protein sequence ID" value="ONH22391.1"/>
    <property type="molecule type" value="Genomic_DNA"/>
</dbReference>
<dbReference type="InterPro" id="IPR052158">
    <property type="entry name" value="INH-QAR"/>
</dbReference>
<reference evidence="7" key="1">
    <citation type="submission" date="2016-10" db="EMBL/GenBank/DDBJ databases">
        <title>Frankia sp. NRRL B-16386 Genome sequencing.</title>
        <authorList>
            <person name="Ghodhbane-Gtari F."/>
            <person name="Swanson E."/>
            <person name="Gueddou A."/>
            <person name="Hezbri K."/>
            <person name="Ktari K."/>
            <person name="Nouioui I."/>
            <person name="Morris K."/>
            <person name="Simpson S."/>
            <person name="Abebe-Akele F."/>
            <person name="Thomas K."/>
            <person name="Gtari M."/>
            <person name="Tisa L.S."/>
        </authorList>
    </citation>
    <scope>NUCLEOTIDE SEQUENCE [LARGE SCALE GENOMIC DNA]</scope>
    <source>
        <strain evidence="7">NRRL B-16386</strain>
    </source>
</reference>
<dbReference type="CDD" id="cd03137">
    <property type="entry name" value="GATase1_AraC_1"/>
    <property type="match status" value="1"/>
</dbReference>
<organism evidence="6 7">
    <name type="scientific">Pseudofrankia asymbiotica</name>
    <dbReference type="NCBI Taxonomy" id="1834516"/>
    <lineage>
        <taxon>Bacteria</taxon>
        <taxon>Bacillati</taxon>
        <taxon>Actinomycetota</taxon>
        <taxon>Actinomycetes</taxon>
        <taxon>Frankiales</taxon>
        <taxon>Frankiaceae</taxon>
        <taxon>Pseudofrankia</taxon>
    </lineage>
</organism>
<dbReference type="STRING" id="1834516.BL253_35750"/>
<dbReference type="SMART" id="SM00342">
    <property type="entry name" value="HTH_ARAC"/>
    <property type="match status" value="1"/>
</dbReference>
<dbReference type="InterPro" id="IPR018060">
    <property type="entry name" value="HTH_AraC"/>
</dbReference>
<keyword evidence="3" id="KW-0804">Transcription</keyword>
<dbReference type="Gene3D" id="3.40.50.880">
    <property type="match status" value="1"/>
</dbReference>
<dbReference type="InterPro" id="IPR010916">
    <property type="entry name" value="TonB_box_CS"/>
</dbReference>
<dbReference type="GO" id="GO:0043565">
    <property type="term" value="F:sequence-specific DNA binding"/>
    <property type="evidence" value="ECO:0007669"/>
    <property type="project" value="InterPro"/>
</dbReference>
<feature type="compositionally biased region" description="Low complexity" evidence="4">
    <location>
        <begin position="311"/>
        <end position="329"/>
    </location>
</feature>
<dbReference type="InterPro" id="IPR018062">
    <property type="entry name" value="HTH_AraC-typ_CS"/>
</dbReference>
<evidence type="ECO:0000256" key="1">
    <source>
        <dbReference type="ARBA" id="ARBA00023015"/>
    </source>
</evidence>
<dbReference type="OrthoDB" id="3992151at2"/>
<dbReference type="Pfam" id="PF12833">
    <property type="entry name" value="HTH_18"/>
    <property type="match status" value="1"/>
</dbReference>
<keyword evidence="1" id="KW-0805">Transcription regulation</keyword>
<evidence type="ECO:0000256" key="2">
    <source>
        <dbReference type="ARBA" id="ARBA00023125"/>
    </source>
</evidence>
<dbReference type="Proteomes" id="UP000188929">
    <property type="component" value="Unassembled WGS sequence"/>
</dbReference>
<evidence type="ECO:0000313" key="6">
    <source>
        <dbReference type="EMBL" id="ONH22391.1"/>
    </source>
</evidence>
<protein>
    <submittedName>
        <fullName evidence="6">AraC family transcriptional regulator</fullName>
    </submittedName>
</protein>
<comment type="caution">
    <text evidence="6">The sequence shown here is derived from an EMBL/GenBank/DDBJ whole genome shotgun (WGS) entry which is preliminary data.</text>
</comment>
<dbReference type="SUPFAM" id="SSF52317">
    <property type="entry name" value="Class I glutamine amidotransferase-like"/>
    <property type="match status" value="1"/>
</dbReference>
<dbReference type="Gene3D" id="1.10.10.60">
    <property type="entry name" value="Homeodomain-like"/>
    <property type="match status" value="1"/>
</dbReference>
<feature type="domain" description="HTH araC/xylS-type" evidence="5">
    <location>
        <begin position="215"/>
        <end position="313"/>
    </location>
</feature>
<evidence type="ECO:0000313" key="7">
    <source>
        <dbReference type="Proteomes" id="UP000188929"/>
    </source>
</evidence>
<feature type="region of interest" description="Disordered" evidence="4">
    <location>
        <begin position="310"/>
        <end position="329"/>
    </location>
</feature>
<dbReference type="PANTHER" id="PTHR43130">
    <property type="entry name" value="ARAC-FAMILY TRANSCRIPTIONAL REGULATOR"/>
    <property type="match status" value="1"/>
</dbReference>
<dbReference type="InterPro" id="IPR029062">
    <property type="entry name" value="Class_I_gatase-like"/>
</dbReference>
<keyword evidence="7" id="KW-1185">Reference proteome</keyword>
<proteinExistence type="predicted"/>
<evidence type="ECO:0000256" key="3">
    <source>
        <dbReference type="ARBA" id="ARBA00023163"/>
    </source>
</evidence>
<dbReference type="RefSeq" id="WP_076822448.1">
    <property type="nucleotide sequence ID" value="NZ_MOMC01000109.1"/>
</dbReference>